<dbReference type="AlphaFoldDB" id="A0A1E3KB83"/>
<dbReference type="EMBL" id="MEKH01000003">
    <property type="protein sequence ID" value="ODO10256.1"/>
    <property type="molecule type" value="Genomic_DNA"/>
</dbReference>
<evidence type="ECO:0000256" key="1">
    <source>
        <dbReference type="SAM" id="MobiDB-lite"/>
    </source>
</evidence>
<name>A0A1E3KB83_9TREE</name>
<proteinExistence type="predicted"/>
<gene>
    <name evidence="2" type="ORF">I350_02485</name>
</gene>
<comment type="caution">
    <text evidence="2">The sequence shown here is derived from an EMBL/GenBank/DDBJ whole genome shotgun (WGS) entry which is preliminary data.</text>
</comment>
<dbReference type="Proteomes" id="UP000095149">
    <property type="component" value="Unassembled WGS sequence"/>
</dbReference>
<reference evidence="2 3" key="1">
    <citation type="submission" date="2016-06" db="EMBL/GenBank/DDBJ databases">
        <title>Evolution of pathogenesis and genome organization in the Tremellales.</title>
        <authorList>
            <person name="Cuomo C."/>
            <person name="Litvintseva A."/>
            <person name="Heitman J."/>
            <person name="Chen Y."/>
            <person name="Sun S."/>
            <person name="Springer D."/>
            <person name="Dromer F."/>
            <person name="Young S."/>
            <person name="Zeng Q."/>
            <person name="Chapman S."/>
            <person name="Gujja S."/>
            <person name="Saif S."/>
            <person name="Birren B."/>
        </authorList>
    </citation>
    <scope>NUCLEOTIDE SEQUENCE [LARGE SCALE GENOMIC DNA]</scope>
    <source>
        <strain evidence="2 3">CBS 6273</strain>
    </source>
</reference>
<accession>A0A1E3KB83</accession>
<evidence type="ECO:0000313" key="3">
    <source>
        <dbReference type="Proteomes" id="UP000095149"/>
    </source>
</evidence>
<feature type="region of interest" description="Disordered" evidence="1">
    <location>
        <begin position="15"/>
        <end position="42"/>
    </location>
</feature>
<evidence type="ECO:0000313" key="2">
    <source>
        <dbReference type="EMBL" id="ODO10256.1"/>
    </source>
</evidence>
<feature type="compositionally biased region" description="Low complexity" evidence="1">
    <location>
        <begin position="19"/>
        <end position="42"/>
    </location>
</feature>
<sequence length="97" mass="10557">MTRSVLQSIASFASGHWNSSKASSEAASSYPSSPSSAAQSEISFESTSSGVNIFSRFSSFNLTGGEDEDIFDERRANDIIRQYYPAWNGGRSEQSEN</sequence>
<organism evidence="2 3">
    <name type="scientific">Cryptococcus amylolentus CBS 6273</name>
    <dbReference type="NCBI Taxonomy" id="1296118"/>
    <lineage>
        <taxon>Eukaryota</taxon>
        <taxon>Fungi</taxon>
        <taxon>Dikarya</taxon>
        <taxon>Basidiomycota</taxon>
        <taxon>Agaricomycotina</taxon>
        <taxon>Tremellomycetes</taxon>
        <taxon>Tremellales</taxon>
        <taxon>Cryptococcaceae</taxon>
        <taxon>Cryptococcus</taxon>
    </lineage>
</organism>
<protein>
    <submittedName>
        <fullName evidence="2">Uncharacterized protein</fullName>
    </submittedName>
</protein>